<evidence type="ECO:0000313" key="2">
    <source>
        <dbReference type="Proteomes" id="UP001345219"/>
    </source>
</evidence>
<dbReference type="EMBL" id="JAXIOK010000022">
    <property type="protein sequence ID" value="KAK4745242.1"/>
    <property type="molecule type" value="Genomic_DNA"/>
</dbReference>
<keyword evidence="2" id="KW-1185">Reference proteome</keyword>
<dbReference type="AlphaFoldDB" id="A0AAN7GZJ1"/>
<dbReference type="Proteomes" id="UP001345219">
    <property type="component" value="Chromosome 9"/>
</dbReference>
<reference evidence="1 2" key="1">
    <citation type="journal article" date="2023" name="Hortic Res">
        <title>Pangenome of water caltrop reveals structural variations and asymmetric subgenome divergence after allopolyploidization.</title>
        <authorList>
            <person name="Zhang X."/>
            <person name="Chen Y."/>
            <person name="Wang L."/>
            <person name="Yuan Y."/>
            <person name="Fang M."/>
            <person name="Shi L."/>
            <person name="Lu R."/>
            <person name="Comes H.P."/>
            <person name="Ma Y."/>
            <person name="Chen Y."/>
            <person name="Huang G."/>
            <person name="Zhou Y."/>
            <person name="Zheng Z."/>
            <person name="Qiu Y."/>
        </authorList>
    </citation>
    <scope>NUCLEOTIDE SEQUENCE [LARGE SCALE GENOMIC DNA]</scope>
    <source>
        <tissue evidence="1">Roots</tissue>
    </source>
</reference>
<name>A0AAN7GZJ1_9MYRT</name>
<proteinExistence type="predicted"/>
<comment type="caution">
    <text evidence="1">The sequence shown here is derived from an EMBL/GenBank/DDBJ whole genome shotgun (WGS) entry which is preliminary data.</text>
</comment>
<evidence type="ECO:0000313" key="1">
    <source>
        <dbReference type="EMBL" id="KAK4745242.1"/>
    </source>
</evidence>
<gene>
    <name evidence="1" type="ORF">SAY87_011554</name>
</gene>
<accession>A0AAN7GZJ1</accession>
<organism evidence="1 2">
    <name type="scientific">Trapa incisa</name>
    <dbReference type="NCBI Taxonomy" id="236973"/>
    <lineage>
        <taxon>Eukaryota</taxon>
        <taxon>Viridiplantae</taxon>
        <taxon>Streptophyta</taxon>
        <taxon>Embryophyta</taxon>
        <taxon>Tracheophyta</taxon>
        <taxon>Spermatophyta</taxon>
        <taxon>Magnoliopsida</taxon>
        <taxon>eudicotyledons</taxon>
        <taxon>Gunneridae</taxon>
        <taxon>Pentapetalae</taxon>
        <taxon>rosids</taxon>
        <taxon>malvids</taxon>
        <taxon>Myrtales</taxon>
        <taxon>Lythraceae</taxon>
        <taxon>Trapa</taxon>
    </lineage>
</organism>
<sequence length="75" mass="8540">MDKTCDGPAVRTVKQHNSTLTKRLVKSSSVDKLMIINRLPFPLCKHCNIQDQCEAEMGPEGWFHERCLKPGRDSL</sequence>
<protein>
    <submittedName>
        <fullName evidence="1">Uncharacterized protein</fullName>
    </submittedName>
</protein>